<dbReference type="SUPFAM" id="SSF50324">
    <property type="entry name" value="Inorganic pyrophosphatase"/>
    <property type="match status" value="1"/>
</dbReference>
<keyword evidence="9" id="KW-1185">Reference proteome</keyword>
<proteinExistence type="inferred from homology"/>
<evidence type="ECO:0000256" key="1">
    <source>
        <dbReference type="ARBA" id="ARBA00001946"/>
    </source>
</evidence>
<sequence length="393" mass="43427">MAMDLLKSVSIGRFGGAKVARNASINVPKAVLKSALSGVPAATLRNTVSAGDAAKKHLELVFRVFEESDGQLKSISDEHDRIKASLSSAQSYKWDEVLDPLTPPEERNSNLTELLGQPNSVPAQHQEGLPRYASALLVSPSKGEDSFTDIRLDDPIYTTRPEGQPGTLIYRTFLQEDGSDVSPWHDLPLYNDDGTLTFFCEITQDTTAKFEVATAEYSNPVKQDVNKAHELRHYHSPMPWNYGMLPQTWEDPAASSSILPGIGGDNDPVDVVEIGGRPMPSGAVFHVKFLGAFAMIDGKELDWKIICINRDSPLAAKLDTITDVEREMPGELEKIMQWFKTYKLPDGKPENSFGFDEKPVDRELARQVISETHDAYKALKSGQRLNGAELSLR</sequence>
<dbReference type="AlphaFoldDB" id="A0AAV1IE75"/>
<dbReference type="EMBL" id="CAUYUE010000012">
    <property type="protein sequence ID" value="CAK0785492.1"/>
    <property type="molecule type" value="Genomic_DNA"/>
</dbReference>
<evidence type="ECO:0000256" key="5">
    <source>
        <dbReference type="ARBA" id="ARBA00022801"/>
    </source>
</evidence>
<evidence type="ECO:0000256" key="3">
    <source>
        <dbReference type="ARBA" id="ARBA00012146"/>
    </source>
</evidence>
<evidence type="ECO:0000256" key="4">
    <source>
        <dbReference type="ARBA" id="ARBA00022723"/>
    </source>
</evidence>
<evidence type="ECO:0000313" key="8">
    <source>
        <dbReference type="EMBL" id="CAK0785492.1"/>
    </source>
</evidence>
<comment type="caution">
    <text evidence="8">The sequence shown here is derived from an EMBL/GenBank/DDBJ whole genome shotgun (WGS) entry which is preliminary data.</text>
</comment>
<dbReference type="GO" id="GO:0000287">
    <property type="term" value="F:magnesium ion binding"/>
    <property type="evidence" value="ECO:0007669"/>
    <property type="project" value="InterPro"/>
</dbReference>
<protein>
    <recommendedName>
        <fullName evidence="3">inorganic diphosphatase</fullName>
        <ecNumber evidence="3">3.6.1.1</ecNumber>
    </recommendedName>
</protein>
<keyword evidence="6" id="KW-0460">Magnesium</keyword>
<dbReference type="Pfam" id="PF00719">
    <property type="entry name" value="Pyrophosphatase"/>
    <property type="match status" value="1"/>
</dbReference>
<name>A0AAV1IE75_9CHLO</name>
<dbReference type="GO" id="GO:0006796">
    <property type="term" value="P:phosphate-containing compound metabolic process"/>
    <property type="evidence" value="ECO:0007669"/>
    <property type="project" value="InterPro"/>
</dbReference>
<evidence type="ECO:0000256" key="7">
    <source>
        <dbReference type="ARBA" id="ARBA00047820"/>
    </source>
</evidence>
<organism evidence="8 9">
    <name type="scientific">Coccomyxa viridis</name>
    <dbReference type="NCBI Taxonomy" id="1274662"/>
    <lineage>
        <taxon>Eukaryota</taxon>
        <taxon>Viridiplantae</taxon>
        <taxon>Chlorophyta</taxon>
        <taxon>core chlorophytes</taxon>
        <taxon>Trebouxiophyceae</taxon>
        <taxon>Trebouxiophyceae incertae sedis</taxon>
        <taxon>Coccomyxaceae</taxon>
        <taxon>Coccomyxa</taxon>
    </lineage>
</organism>
<evidence type="ECO:0000256" key="6">
    <source>
        <dbReference type="ARBA" id="ARBA00022842"/>
    </source>
</evidence>
<keyword evidence="4" id="KW-0479">Metal-binding</keyword>
<accession>A0AAV1IE75</accession>
<comment type="catalytic activity">
    <reaction evidence="7">
        <text>diphosphate + H2O = 2 phosphate + H(+)</text>
        <dbReference type="Rhea" id="RHEA:24576"/>
        <dbReference type="ChEBI" id="CHEBI:15377"/>
        <dbReference type="ChEBI" id="CHEBI:15378"/>
        <dbReference type="ChEBI" id="CHEBI:33019"/>
        <dbReference type="ChEBI" id="CHEBI:43474"/>
        <dbReference type="EC" id="3.6.1.1"/>
    </reaction>
</comment>
<dbReference type="PANTHER" id="PTHR10286">
    <property type="entry name" value="INORGANIC PYROPHOSPHATASE"/>
    <property type="match status" value="1"/>
</dbReference>
<dbReference type="InterPro" id="IPR008162">
    <property type="entry name" value="Pyrophosphatase"/>
</dbReference>
<comment type="similarity">
    <text evidence="2">Belongs to the PPase family.</text>
</comment>
<evidence type="ECO:0000313" key="9">
    <source>
        <dbReference type="Proteomes" id="UP001314263"/>
    </source>
</evidence>
<dbReference type="GO" id="GO:0005737">
    <property type="term" value="C:cytoplasm"/>
    <property type="evidence" value="ECO:0007669"/>
    <property type="project" value="InterPro"/>
</dbReference>
<evidence type="ECO:0000256" key="2">
    <source>
        <dbReference type="ARBA" id="ARBA00006220"/>
    </source>
</evidence>
<dbReference type="PROSITE" id="PS00387">
    <property type="entry name" value="PPASE"/>
    <property type="match status" value="1"/>
</dbReference>
<dbReference type="CDD" id="cd00412">
    <property type="entry name" value="pyrophosphatase"/>
    <property type="match status" value="1"/>
</dbReference>
<comment type="cofactor">
    <cofactor evidence="1">
        <name>Mg(2+)</name>
        <dbReference type="ChEBI" id="CHEBI:18420"/>
    </cofactor>
</comment>
<keyword evidence="5" id="KW-0378">Hydrolase</keyword>
<dbReference type="Gene3D" id="3.90.80.10">
    <property type="entry name" value="Inorganic pyrophosphatase"/>
    <property type="match status" value="1"/>
</dbReference>
<reference evidence="8 9" key="1">
    <citation type="submission" date="2023-10" db="EMBL/GenBank/DDBJ databases">
        <authorList>
            <person name="Maclean D."/>
            <person name="Macfadyen A."/>
        </authorList>
    </citation>
    <scope>NUCLEOTIDE SEQUENCE [LARGE SCALE GENOMIC DNA]</scope>
</reference>
<dbReference type="EC" id="3.6.1.1" evidence="3"/>
<dbReference type="Proteomes" id="UP001314263">
    <property type="component" value="Unassembled WGS sequence"/>
</dbReference>
<dbReference type="GO" id="GO:0004427">
    <property type="term" value="F:inorganic diphosphate phosphatase activity"/>
    <property type="evidence" value="ECO:0007669"/>
    <property type="project" value="UniProtKB-EC"/>
</dbReference>
<dbReference type="InterPro" id="IPR036649">
    <property type="entry name" value="Pyrophosphatase_sf"/>
</dbReference>
<gene>
    <name evidence="8" type="ORF">CVIRNUC_008701</name>
</gene>